<keyword evidence="7 10" id="KW-0479">Metal-binding</keyword>
<accession>A0A3A1Y9T4</accession>
<dbReference type="CDD" id="cd03089">
    <property type="entry name" value="PMM_PGM"/>
    <property type="match status" value="1"/>
</dbReference>
<evidence type="ECO:0000259" key="14">
    <source>
        <dbReference type="Pfam" id="PF02880"/>
    </source>
</evidence>
<dbReference type="InterPro" id="IPR005841">
    <property type="entry name" value="Alpha-D-phosphohexomutase_SF"/>
</dbReference>
<dbReference type="SUPFAM" id="SSF53738">
    <property type="entry name" value="Phosphoglucomutase, first 3 domains"/>
    <property type="match status" value="3"/>
</dbReference>
<evidence type="ECO:0000256" key="10">
    <source>
        <dbReference type="RuleBase" id="RU004326"/>
    </source>
</evidence>
<dbReference type="GO" id="GO:0005975">
    <property type="term" value="P:carbohydrate metabolic process"/>
    <property type="evidence" value="ECO:0007669"/>
    <property type="project" value="InterPro"/>
</dbReference>
<dbReference type="Proteomes" id="UP000265691">
    <property type="component" value="Unassembled WGS sequence"/>
</dbReference>
<keyword evidence="8 10" id="KW-0460">Magnesium</keyword>
<feature type="domain" description="Alpha-D-phosphohexomutase alpha/beta/alpha" evidence="12">
    <location>
        <begin position="9"/>
        <end position="137"/>
    </location>
</feature>
<proteinExistence type="inferred from homology"/>
<dbReference type="AlphaFoldDB" id="A0A3A1Y9T4"/>
<keyword evidence="16" id="KW-1185">Reference proteome</keyword>
<evidence type="ECO:0000256" key="3">
    <source>
        <dbReference type="ARBA" id="ARBA00004699"/>
    </source>
</evidence>
<feature type="domain" description="Alpha-D-phosphohexomutase alpha/beta/alpha" evidence="13">
    <location>
        <begin position="154"/>
        <end position="261"/>
    </location>
</feature>
<gene>
    <name evidence="15" type="ORF">CKF54_01225</name>
</gene>
<comment type="pathway">
    <text evidence="3">Nucleotide-sugar biosynthesis; GDP-alpha-D-mannose biosynthesis; alpha-D-mannose 1-phosphate from D-fructose 6-phosphate: step 2/2.</text>
</comment>
<dbReference type="InterPro" id="IPR005846">
    <property type="entry name" value="A-D-PHexomutase_a/b/a-III"/>
</dbReference>
<dbReference type="EMBL" id="NRHC01000016">
    <property type="protein sequence ID" value="RIY34086.1"/>
    <property type="molecule type" value="Genomic_DNA"/>
</dbReference>
<keyword evidence="9 15" id="KW-0413">Isomerase</keyword>
<comment type="caution">
    <text evidence="15">The sequence shown here is derived from an EMBL/GenBank/DDBJ whole genome shotgun (WGS) entry which is preliminary data.</text>
</comment>
<evidence type="ECO:0000256" key="8">
    <source>
        <dbReference type="ARBA" id="ARBA00022842"/>
    </source>
</evidence>
<protein>
    <recommendedName>
        <fullName evidence="5">phosphomannomutase</fullName>
        <ecNumber evidence="5">5.4.2.8</ecNumber>
    </recommendedName>
</protein>
<feature type="domain" description="Alpha-D-phosphohexomutase alpha/beta/alpha" evidence="14">
    <location>
        <begin position="265"/>
        <end position="373"/>
    </location>
</feature>
<dbReference type="GO" id="GO:0004615">
    <property type="term" value="F:phosphomannomutase activity"/>
    <property type="evidence" value="ECO:0007669"/>
    <property type="project" value="UniProtKB-EC"/>
</dbReference>
<evidence type="ECO:0000256" key="2">
    <source>
        <dbReference type="ARBA" id="ARBA00001946"/>
    </source>
</evidence>
<dbReference type="PRINTS" id="PR00509">
    <property type="entry name" value="PGMPMM"/>
</dbReference>
<comment type="catalytic activity">
    <reaction evidence="1">
        <text>alpha-D-mannose 1-phosphate = D-mannose 6-phosphate</text>
        <dbReference type="Rhea" id="RHEA:11140"/>
        <dbReference type="ChEBI" id="CHEBI:58409"/>
        <dbReference type="ChEBI" id="CHEBI:58735"/>
        <dbReference type="EC" id="5.4.2.8"/>
    </reaction>
</comment>
<dbReference type="Pfam" id="PF00408">
    <property type="entry name" value="PGM_PMM_IV"/>
    <property type="match status" value="1"/>
</dbReference>
<evidence type="ECO:0000313" key="16">
    <source>
        <dbReference type="Proteomes" id="UP000265691"/>
    </source>
</evidence>
<comment type="cofactor">
    <cofactor evidence="2">
        <name>Mg(2+)</name>
        <dbReference type="ChEBI" id="CHEBI:18420"/>
    </cofactor>
</comment>
<dbReference type="InterPro" id="IPR036900">
    <property type="entry name" value="A-D-PHexomutase_C_sf"/>
</dbReference>
<dbReference type="PROSITE" id="PS00710">
    <property type="entry name" value="PGM_PMM"/>
    <property type="match status" value="1"/>
</dbReference>
<dbReference type="InterPro" id="IPR016066">
    <property type="entry name" value="A-D-PHexomutase_CS"/>
</dbReference>
<evidence type="ECO:0000313" key="15">
    <source>
        <dbReference type="EMBL" id="RIY34086.1"/>
    </source>
</evidence>
<evidence type="ECO:0000256" key="5">
    <source>
        <dbReference type="ARBA" id="ARBA00012730"/>
    </source>
</evidence>
<dbReference type="SUPFAM" id="SSF55957">
    <property type="entry name" value="Phosphoglucomutase, C-terminal domain"/>
    <property type="match status" value="1"/>
</dbReference>
<dbReference type="PANTHER" id="PTHR43771:SF1">
    <property type="entry name" value="PHOSPHOMANNOMUTASE"/>
    <property type="match status" value="1"/>
</dbReference>
<feature type="domain" description="Alpha-D-phosphohexomutase C-terminal" evidence="11">
    <location>
        <begin position="381"/>
        <end position="447"/>
    </location>
</feature>
<organism evidence="15 16">
    <name type="scientific">Psittacicella hinzii</name>
    <dbReference type="NCBI Taxonomy" id="2028575"/>
    <lineage>
        <taxon>Bacteria</taxon>
        <taxon>Pseudomonadati</taxon>
        <taxon>Pseudomonadota</taxon>
        <taxon>Gammaproteobacteria</taxon>
        <taxon>Pasteurellales</taxon>
        <taxon>Psittacicellaceae</taxon>
        <taxon>Psittacicella</taxon>
    </lineage>
</organism>
<dbReference type="PANTHER" id="PTHR43771">
    <property type="entry name" value="PHOSPHOMANNOMUTASE"/>
    <property type="match status" value="1"/>
</dbReference>
<evidence type="ECO:0000256" key="1">
    <source>
        <dbReference type="ARBA" id="ARBA00000586"/>
    </source>
</evidence>
<evidence type="ECO:0000259" key="12">
    <source>
        <dbReference type="Pfam" id="PF02878"/>
    </source>
</evidence>
<dbReference type="Gene3D" id="3.30.310.50">
    <property type="entry name" value="Alpha-D-phosphohexomutase, C-terminal domain"/>
    <property type="match status" value="1"/>
</dbReference>
<dbReference type="Pfam" id="PF02880">
    <property type="entry name" value="PGM_PMM_III"/>
    <property type="match status" value="1"/>
</dbReference>
<evidence type="ECO:0000259" key="11">
    <source>
        <dbReference type="Pfam" id="PF00408"/>
    </source>
</evidence>
<reference evidence="15 16" key="1">
    <citation type="submission" date="2017-08" db="EMBL/GenBank/DDBJ databases">
        <title>Reclassification of Bisgaard taxon 37 and 44.</title>
        <authorList>
            <person name="Christensen H."/>
        </authorList>
    </citation>
    <scope>NUCLEOTIDE SEQUENCE [LARGE SCALE GENOMIC DNA]</scope>
    <source>
        <strain evidence="15 16">B96_3</strain>
    </source>
</reference>
<evidence type="ECO:0000256" key="6">
    <source>
        <dbReference type="ARBA" id="ARBA00022553"/>
    </source>
</evidence>
<evidence type="ECO:0000256" key="7">
    <source>
        <dbReference type="ARBA" id="ARBA00022723"/>
    </source>
</evidence>
<dbReference type="Pfam" id="PF02878">
    <property type="entry name" value="PGM_PMM_I"/>
    <property type="match status" value="1"/>
</dbReference>
<evidence type="ECO:0000256" key="9">
    <source>
        <dbReference type="ARBA" id="ARBA00023235"/>
    </source>
</evidence>
<dbReference type="InterPro" id="IPR005844">
    <property type="entry name" value="A-D-PHexomutase_a/b/a-I"/>
</dbReference>
<comment type="similarity">
    <text evidence="4 10">Belongs to the phosphohexose mutase family.</text>
</comment>
<name>A0A3A1Y9T4_9GAMM</name>
<dbReference type="Gene3D" id="3.40.120.10">
    <property type="entry name" value="Alpha-D-Glucose-1,6-Bisphosphate, subunit A, domain 3"/>
    <property type="match status" value="3"/>
</dbReference>
<dbReference type="RefSeq" id="WP_119524472.1">
    <property type="nucleotide sequence ID" value="NZ_NRHC01000016.1"/>
</dbReference>
<dbReference type="EC" id="5.4.2.8" evidence="5"/>
<dbReference type="OrthoDB" id="9803322at2"/>
<dbReference type="InterPro" id="IPR005845">
    <property type="entry name" value="A-D-PHexomutase_a/b/a-II"/>
</dbReference>
<dbReference type="InterPro" id="IPR005843">
    <property type="entry name" value="A-D-PHexomutase_C"/>
</dbReference>
<dbReference type="InterPro" id="IPR016055">
    <property type="entry name" value="A-D-PHexomutase_a/b/a-I/II/III"/>
</dbReference>
<keyword evidence="6" id="KW-0597">Phosphoprotein</keyword>
<evidence type="ECO:0000256" key="4">
    <source>
        <dbReference type="ARBA" id="ARBA00010231"/>
    </source>
</evidence>
<dbReference type="Pfam" id="PF02879">
    <property type="entry name" value="PGM_PMM_II"/>
    <property type="match status" value="1"/>
</dbReference>
<sequence length="461" mass="51516">MTNYNFNCFKAYDIRGKIGEELSDDLVYNIGRALAVYLNAKTVVVGSDIRLTSSKYKALISKGLTEMGCNVVDLGQTGTEEVYFATSFLNADGGVQVTASHNPKDYNGLKIVGKNSIPLSLETGLREIQKLIEENNFTPATTPGVVTEENLRPNYVSKLLSFVDLDGFKRDRKLKLLFNIGNGAAGDTVKYIEGIFKQHHANVEFSYLFPEADGNFPNGIPNPLLVANRSITSEKVLEVGADIGIAFDGDFDRCFFFDEKGNFVDGYYICGLLSQAFLSKNPGSTIVYEPRLMWNTEKVISDNGGVAVLSKSGHSFIKHKMREHEAVYGGELSAHHYFKDYYYCDSGMIPWLLLVELVQKSSLNLSDFVRQMQEQFPCSDEMNFKVADSTAAIERVKALFADQEKVETYIDGMSYDFGDWRFNIRTSNTEPLLRLNVEARANRSLVEEKVTLISNAITAEK</sequence>
<evidence type="ECO:0000259" key="13">
    <source>
        <dbReference type="Pfam" id="PF02879"/>
    </source>
</evidence>
<dbReference type="GO" id="GO:0000287">
    <property type="term" value="F:magnesium ion binding"/>
    <property type="evidence" value="ECO:0007669"/>
    <property type="project" value="InterPro"/>
</dbReference>